<keyword evidence="1" id="KW-0808">Transferase</keyword>
<keyword evidence="2" id="KW-0547">Nucleotide-binding</keyword>
<gene>
    <name evidence="6" type="ORF">ADIARSV_1385</name>
</gene>
<dbReference type="SUPFAM" id="SSF111331">
    <property type="entry name" value="NAD kinase/diacylglycerol kinase-like"/>
    <property type="match status" value="1"/>
</dbReference>
<dbReference type="Pfam" id="PF19279">
    <property type="entry name" value="YegS_C"/>
    <property type="match status" value="1"/>
</dbReference>
<keyword evidence="7" id="KW-1185">Reference proteome</keyword>
<dbReference type="STRING" id="1150600.ADIARSV_1385"/>
<dbReference type="eggNOG" id="COG1597">
    <property type="taxonomic scope" value="Bacteria"/>
</dbReference>
<keyword evidence="3" id="KW-0418">Kinase</keyword>
<proteinExistence type="predicted"/>
<sequence>MKVLFVVNTKSGSRLEENLKTIIQSDAENKNYEYLIYDLPETILEKEILKKINHYKPDILAAAGGDGTINLIASLIHKTPLPLLIIPTGSANGMASELKIGNKIDYALSLLTDGVEQHIDVLKINNKVCIHLADVGLNARIVKRFEEDPARGLWIYAKYLFREVFLIKKNKFIIEIDGKKIKLHAVSLTFANASKYGTGAVINPVGKIDDGKFELVVVKPFPRIKLLSIAWKMFRNKLQTSEYVQVHSCSKLHIHASKLTTLQVDGEIIGKVREIQAEIIPSCLTLLVPPPEAE</sequence>
<dbReference type="OrthoDB" id="9786026at2"/>
<evidence type="ECO:0000259" key="5">
    <source>
        <dbReference type="PROSITE" id="PS50146"/>
    </source>
</evidence>
<keyword evidence="4" id="KW-0067">ATP-binding</keyword>
<protein>
    <recommendedName>
        <fullName evidence="5">DAGKc domain-containing protein</fullName>
    </recommendedName>
</protein>
<evidence type="ECO:0000256" key="4">
    <source>
        <dbReference type="ARBA" id="ARBA00022840"/>
    </source>
</evidence>
<dbReference type="InterPro" id="IPR016064">
    <property type="entry name" value="NAD/diacylglycerol_kinase_sf"/>
</dbReference>
<evidence type="ECO:0000313" key="6">
    <source>
        <dbReference type="EMBL" id="EOR95384.1"/>
    </source>
</evidence>
<dbReference type="InterPro" id="IPR001206">
    <property type="entry name" value="Diacylglycerol_kinase_cat_dom"/>
</dbReference>
<dbReference type="AlphaFoldDB" id="R9H2D6"/>
<dbReference type="PROSITE" id="PS50146">
    <property type="entry name" value="DAGK"/>
    <property type="match status" value="1"/>
</dbReference>
<dbReference type="InterPro" id="IPR050187">
    <property type="entry name" value="Lipid_Phosphate_FormReg"/>
</dbReference>
<dbReference type="PANTHER" id="PTHR12358:SF106">
    <property type="entry name" value="LIPID KINASE YEGS"/>
    <property type="match status" value="1"/>
</dbReference>
<dbReference type="Pfam" id="PF00781">
    <property type="entry name" value="DAGK_cat"/>
    <property type="match status" value="1"/>
</dbReference>
<accession>R9H2D6</accession>
<name>R9H2D6_9SPHI</name>
<evidence type="ECO:0000256" key="3">
    <source>
        <dbReference type="ARBA" id="ARBA00022777"/>
    </source>
</evidence>
<dbReference type="InterPro" id="IPR017438">
    <property type="entry name" value="ATP-NAD_kinase_N"/>
</dbReference>
<evidence type="ECO:0000256" key="1">
    <source>
        <dbReference type="ARBA" id="ARBA00022679"/>
    </source>
</evidence>
<dbReference type="SMART" id="SM00046">
    <property type="entry name" value="DAGKc"/>
    <property type="match status" value="1"/>
</dbReference>
<dbReference type="Gene3D" id="2.60.200.40">
    <property type="match status" value="1"/>
</dbReference>
<dbReference type="GO" id="GO:0005524">
    <property type="term" value="F:ATP binding"/>
    <property type="evidence" value="ECO:0007669"/>
    <property type="project" value="UniProtKB-KW"/>
</dbReference>
<dbReference type="GO" id="GO:0016301">
    <property type="term" value="F:kinase activity"/>
    <property type="evidence" value="ECO:0007669"/>
    <property type="project" value="UniProtKB-KW"/>
</dbReference>
<dbReference type="EMBL" id="AQPN01000051">
    <property type="protein sequence ID" value="EOR95384.1"/>
    <property type="molecule type" value="Genomic_DNA"/>
</dbReference>
<comment type="caution">
    <text evidence="6">The sequence shown here is derived from an EMBL/GenBank/DDBJ whole genome shotgun (WGS) entry which is preliminary data.</text>
</comment>
<organism evidence="6 7">
    <name type="scientific">Arcticibacter svalbardensis MN12-7</name>
    <dbReference type="NCBI Taxonomy" id="1150600"/>
    <lineage>
        <taxon>Bacteria</taxon>
        <taxon>Pseudomonadati</taxon>
        <taxon>Bacteroidota</taxon>
        <taxon>Sphingobacteriia</taxon>
        <taxon>Sphingobacteriales</taxon>
        <taxon>Sphingobacteriaceae</taxon>
        <taxon>Arcticibacter</taxon>
    </lineage>
</organism>
<reference evidence="6 7" key="1">
    <citation type="journal article" date="2013" name="Genome Announc.">
        <title>Draft Genome Sequence of Arcticibacter svalbardensis Strain MN12-7T, a Member of the Family Sphingobacteriaceae Isolated from an Arctic Soil Sample.</title>
        <authorList>
            <person name="Shivaji S."/>
            <person name="Ara S."/>
            <person name="Prasad S."/>
            <person name="Manasa B.P."/>
            <person name="Begum Z."/>
            <person name="Singh A."/>
            <person name="Kumar Pinnaka A."/>
        </authorList>
    </citation>
    <scope>NUCLEOTIDE SEQUENCE [LARGE SCALE GENOMIC DNA]</scope>
    <source>
        <strain evidence="6 7">MN12-7</strain>
    </source>
</reference>
<dbReference type="Gene3D" id="3.40.50.10330">
    <property type="entry name" value="Probable inorganic polyphosphate/atp-NAD kinase, domain 1"/>
    <property type="match status" value="1"/>
</dbReference>
<feature type="domain" description="DAGKc" evidence="5">
    <location>
        <begin position="46"/>
        <end position="127"/>
    </location>
</feature>
<evidence type="ECO:0000256" key="2">
    <source>
        <dbReference type="ARBA" id="ARBA00022741"/>
    </source>
</evidence>
<evidence type="ECO:0000313" key="7">
    <source>
        <dbReference type="Proteomes" id="UP000014174"/>
    </source>
</evidence>
<dbReference type="GO" id="GO:0005886">
    <property type="term" value="C:plasma membrane"/>
    <property type="evidence" value="ECO:0007669"/>
    <property type="project" value="TreeGrafter"/>
</dbReference>
<dbReference type="InterPro" id="IPR045540">
    <property type="entry name" value="YegS/DAGK_C"/>
</dbReference>
<dbReference type="Proteomes" id="UP000014174">
    <property type="component" value="Unassembled WGS sequence"/>
</dbReference>
<dbReference type="RefSeq" id="WP_016194626.1">
    <property type="nucleotide sequence ID" value="NZ_AQPN01000051.1"/>
</dbReference>
<dbReference type="PANTHER" id="PTHR12358">
    <property type="entry name" value="SPHINGOSINE KINASE"/>
    <property type="match status" value="1"/>
</dbReference>